<keyword evidence="1" id="KW-1133">Transmembrane helix</keyword>
<feature type="domain" description="GGDEF" evidence="3">
    <location>
        <begin position="284"/>
        <end position="416"/>
    </location>
</feature>
<gene>
    <name evidence="5" type="ORF">GZ22_01160</name>
</gene>
<dbReference type="InterPro" id="IPR005330">
    <property type="entry name" value="MHYT_dom"/>
</dbReference>
<evidence type="ECO:0000259" key="3">
    <source>
        <dbReference type="PROSITE" id="PS50887"/>
    </source>
</evidence>
<dbReference type="HOGENOM" id="CLU_000445_70_49_9"/>
<accession>A0A075LHQ0</accession>
<feature type="domain" description="MHYT" evidence="4">
    <location>
        <begin position="8"/>
        <end position="201"/>
    </location>
</feature>
<dbReference type="PROSITE" id="PS50887">
    <property type="entry name" value="GGDEF"/>
    <property type="match status" value="1"/>
</dbReference>
<dbReference type="KEGG" id="tap:GZ22_01160"/>
<dbReference type="EMBL" id="CP008876">
    <property type="protein sequence ID" value="AIF65402.1"/>
    <property type="molecule type" value="Genomic_DNA"/>
</dbReference>
<dbReference type="Gene3D" id="3.30.70.270">
    <property type="match status" value="1"/>
</dbReference>
<feature type="transmembrane region" description="Helical" evidence="1">
    <location>
        <begin position="12"/>
        <end position="31"/>
    </location>
</feature>
<dbReference type="GO" id="GO:0071111">
    <property type="term" value="F:cyclic-guanylate-specific phosphodiesterase activity"/>
    <property type="evidence" value="ECO:0007669"/>
    <property type="project" value="InterPro"/>
</dbReference>
<dbReference type="SMART" id="SM00052">
    <property type="entry name" value="EAL"/>
    <property type="match status" value="1"/>
</dbReference>
<dbReference type="GO" id="GO:0016020">
    <property type="term" value="C:membrane"/>
    <property type="evidence" value="ECO:0007669"/>
    <property type="project" value="UniProtKB-UniRule"/>
</dbReference>
<evidence type="ECO:0000259" key="2">
    <source>
        <dbReference type="PROSITE" id="PS50883"/>
    </source>
</evidence>
<feature type="transmembrane region" description="Helical" evidence="1">
    <location>
        <begin position="174"/>
        <end position="194"/>
    </location>
</feature>
<name>A0A075LHQ0_9BACI</name>
<evidence type="ECO:0000313" key="6">
    <source>
        <dbReference type="Proteomes" id="UP000027980"/>
    </source>
</evidence>
<dbReference type="CDD" id="cd01948">
    <property type="entry name" value="EAL"/>
    <property type="match status" value="1"/>
</dbReference>
<dbReference type="InterPro" id="IPR043128">
    <property type="entry name" value="Rev_trsase/Diguanyl_cyclase"/>
</dbReference>
<dbReference type="InterPro" id="IPR035919">
    <property type="entry name" value="EAL_sf"/>
</dbReference>
<protein>
    <submittedName>
        <fullName evidence="5">Uncharacterized protein</fullName>
    </submittedName>
</protein>
<proteinExistence type="predicted"/>
<keyword evidence="1" id="KW-0472">Membrane</keyword>
<dbReference type="PROSITE" id="PS50924">
    <property type="entry name" value="MHYT"/>
    <property type="match status" value="1"/>
</dbReference>
<dbReference type="GeneID" id="34222475"/>
<dbReference type="SMART" id="SM00267">
    <property type="entry name" value="GGDEF"/>
    <property type="match status" value="1"/>
</dbReference>
<sequence length="686" mass="76979">MQEVTGTYNVTFVVVSIFIAILSSYIALDMCSRINRTAGWRKFFWFISSSLLMALGIWSMHFISMLAYKLPVEVTYDPGLVILSVIFAFAGTSIAFYLATVRMTAFRLFAGSISMGAAIVSMHYIGMVAMRMDGMMHHGGPFYYLSIIIAIIASCVALLLFHYFQNQTGQTQHLFKFASAITMGTAICGMHYTAMKAAVVHVNSGSILPEPVFTPNNINLAISVMLVILLTQVLAFVSTSTDQKLAEQADRLQYIANHDELTNIPNRRYFEQQLLGYLEERTSEPAALFFMDLDRFKAVNDTLGHKFGDKLLQLVTLRLSRMLPDQSMLARLGGDEFTLLYPNAKKEDATMLAQAIIQSVEEPFFIEGRKVTVSTSIGIALVPDNGTTSKEVMRFADIAMYLAKESGRSNYKFFANDSLHDSQPLLLESELCSAIANGEIQVYFQPKMASSGDQVYGVEALCRWVHPTHGIIPPGQFIPLAEKNGDIIALDRKMIELVFAEMNKEAFWDLHVAVNISTQQFYNNRFLSFIRKQMERYPQVDVTKLEIEITEETAIQDVEGAAHTIMELKKLGIRIALDDFGKGFNSLNYLKQLPVDTLKIDRAFIANLPKDFQDQAIVSSIVTLAKKLQLSIVAEGVESQEQLTWVQNLECDYAQGYMFSKPLQVSEFLTYLDTFNATHKKKATLL</sequence>
<feature type="transmembrane region" description="Helical" evidence="1">
    <location>
        <begin position="108"/>
        <end position="130"/>
    </location>
</feature>
<evidence type="ECO:0000256" key="1">
    <source>
        <dbReference type="PROSITE-ProRule" id="PRU00244"/>
    </source>
</evidence>
<dbReference type="Pfam" id="PF03707">
    <property type="entry name" value="MHYT"/>
    <property type="match status" value="2"/>
</dbReference>
<dbReference type="OrthoDB" id="9759607at2"/>
<keyword evidence="1" id="KW-0812">Transmembrane</keyword>
<reference evidence="5 6" key="1">
    <citation type="submission" date="2014-07" db="EMBL/GenBank/DDBJ databases">
        <title>Complete genome sequence of a moderately halophilic bacterium Terribacillus aidingensis MP602, isolated from Cryptomeria fortunei in Tianmu mountain in China.</title>
        <authorList>
            <person name="Wang Y."/>
            <person name="Lu P."/>
            <person name="Zhang L."/>
        </authorList>
    </citation>
    <scope>NUCLEOTIDE SEQUENCE [LARGE SCALE GENOMIC DNA]</scope>
    <source>
        <strain evidence="5 6">MP602</strain>
    </source>
</reference>
<dbReference type="PANTHER" id="PTHR33121">
    <property type="entry name" value="CYCLIC DI-GMP PHOSPHODIESTERASE PDEF"/>
    <property type="match status" value="1"/>
</dbReference>
<dbReference type="Pfam" id="PF00563">
    <property type="entry name" value="EAL"/>
    <property type="match status" value="1"/>
</dbReference>
<evidence type="ECO:0000313" key="5">
    <source>
        <dbReference type="EMBL" id="AIF65402.1"/>
    </source>
</evidence>
<dbReference type="SUPFAM" id="SSF141868">
    <property type="entry name" value="EAL domain-like"/>
    <property type="match status" value="1"/>
</dbReference>
<feature type="transmembrane region" description="Helical" evidence="1">
    <location>
        <begin position="142"/>
        <end position="162"/>
    </location>
</feature>
<dbReference type="InterPro" id="IPR000160">
    <property type="entry name" value="GGDEF_dom"/>
</dbReference>
<dbReference type="SUPFAM" id="SSF55073">
    <property type="entry name" value="Nucleotide cyclase"/>
    <property type="match status" value="1"/>
</dbReference>
<dbReference type="Proteomes" id="UP000027980">
    <property type="component" value="Chromosome"/>
</dbReference>
<feature type="domain" description="EAL" evidence="2">
    <location>
        <begin position="424"/>
        <end position="676"/>
    </location>
</feature>
<organism evidence="5 6">
    <name type="scientific">Terribacillus saccharophilus</name>
    <dbReference type="NCBI Taxonomy" id="361277"/>
    <lineage>
        <taxon>Bacteria</taxon>
        <taxon>Bacillati</taxon>
        <taxon>Bacillota</taxon>
        <taxon>Bacilli</taxon>
        <taxon>Bacillales</taxon>
        <taxon>Bacillaceae</taxon>
        <taxon>Terribacillus</taxon>
    </lineage>
</organism>
<feature type="transmembrane region" description="Helical" evidence="1">
    <location>
        <begin position="43"/>
        <end position="68"/>
    </location>
</feature>
<dbReference type="NCBIfam" id="TIGR00254">
    <property type="entry name" value="GGDEF"/>
    <property type="match status" value="1"/>
</dbReference>
<evidence type="ECO:0000259" key="4">
    <source>
        <dbReference type="PROSITE" id="PS50924"/>
    </source>
</evidence>
<feature type="transmembrane region" description="Helical" evidence="1">
    <location>
        <begin position="80"/>
        <end position="101"/>
    </location>
</feature>
<dbReference type="InterPro" id="IPR029787">
    <property type="entry name" value="Nucleotide_cyclase"/>
</dbReference>
<dbReference type="RefSeq" id="WP_038557881.1">
    <property type="nucleotide sequence ID" value="NZ_CP008876.1"/>
</dbReference>
<dbReference type="Gene3D" id="3.20.20.450">
    <property type="entry name" value="EAL domain"/>
    <property type="match status" value="1"/>
</dbReference>
<dbReference type="InterPro" id="IPR050706">
    <property type="entry name" value="Cyclic-di-GMP_PDE-like"/>
</dbReference>
<dbReference type="AlphaFoldDB" id="A0A075LHQ0"/>
<dbReference type="Pfam" id="PF00990">
    <property type="entry name" value="GGDEF"/>
    <property type="match status" value="1"/>
</dbReference>
<dbReference type="PROSITE" id="PS50883">
    <property type="entry name" value="EAL"/>
    <property type="match status" value="1"/>
</dbReference>
<dbReference type="InterPro" id="IPR001633">
    <property type="entry name" value="EAL_dom"/>
</dbReference>
<dbReference type="CDD" id="cd01949">
    <property type="entry name" value="GGDEF"/>
    <property type="match status" value="1"/>
</dbReference>
<dbReference type="PANTHER" id="PTHR33121:SF79">
    <property type="entry name" value="CYCLIC DI-GMP PHOSPHODIESTERASE PDED-RELATED"/>
    <property type="match status" value="1"/>
</dbReference>